<reference evidence="2" key="1">
    <citation type="submission" date="2016-06" db="EMBL/GenBank/DDBJ databases">
        <title>Parallel loss of symbiosis genes in relatives of nitrogen-fixing non-legume Parasponia.</title>
        <authorList>
            <person name="Van Velzen R."/>
            <person name="Holmer R."/>
            <person name="Bu F."/>
            <person name="Rutten L."/>
            <person name="Van Zeijl A."/>
            <person name="Liu W."/>
            <person name="Santuari L."/>
            <person name="Cao Q."/>
            <person name="Sharma T."/>
            <person name="Shen D."/>
            <person name="Roswanjaya Y."/>
            <person name="Wardhani T."/>
            <person name="Kalhor M.S."/>
            <person name="Jansen J."/>
            <person name="Van den Hoogen J."/>
            <person name="Gungor B."/>
            <person name="Hartog M."/>
            <person name="Hontelez J."/>
            <person name="Verver J."/>
            <person name="Yang W.-C."/>
            <person name="Schijlen E."/>
            <person name="Repin R."/>
            <person name="Schilthuizen M."/>
            <person name="Schranz E."/>
            <person name="Heidstra R."/>
            <person name="Miyata K."/>
            <person name="Fedorova E."/>
            <person name="Kohlen W."/>
            <person name="Bisseling T."/>
            <person name="Smit S."/>
            <person name="Geurts R."/>
        </authorList>
    </citation>
    <scope>NUCLEOTIDE SEQUENCE [LARGE SCALE GENOMIC DNA]</scope>
    <source>
        <strain evidence="2">cv. WU1-14</strain>
    </source>
</reference>
<evidence type="ECO:0000313" key="2">
    <source>
        <dbReference type="Proteomes" id="UP000237105"/>
    </source>
</evidence>
<comment type="caution">
    <text evidence="1">The sequence shown here is derived from an EMBL/GenBank/DDBJ whole genome shotgun (WGS) entry which is preliminary data.</text>
</comment>
<dbReference type="AlphaFoldDB" id="A0A2P5CM07"/>
<dbReference type="OrthoDB" id="10332463at2759"/>
<name>A0A2P5CM07_PARAD</name>
<evidence type="ECO:0000313" key="1">
    <source>
        <dbReference type="EMBL" id="PON62056.1"/>
    </source>
</evidence>
<dbReference type="EMBL" id="JXTB01000116">
    <property type="protein sequence ID" value="PON62056.1"/>
    <property type="molecule type" value="Genomic_DNA"/>
</dbReference>
<accession>A0A2P5CM07</accession>
<dbReference type="Proteomes" id="UP000237105">
    <property type="component" value="Unassembled WGS sequence"/>
</dbReference>
<protein>
    <submittedName>
        <fullName evidence="1">Uncharacterized protein</fullName>
    </submittedName>
</protein>
<proteinExistence type="predicted"/>
<keyword evidence="2" id="KW-1185">Reference proteome</keyword>
<organism evidence="1 2">
    <name type="scientific">Parasponia andersonii</name>
    <name type="common">Sponia andersonii</name>
    <dbReference type="NCBI Taxonomy" id="3476"/>
    <lineage>
        <taxon>Eukaryota</taxon>
        <taxon>Viridiplantae</taxon>
        <taxon>Streptophyta</taxon>
        <taxon>Embryophyta</taxon>
        <taxon>Tracheophyta</taxon>
        <taxon>Spermatophyta</taxon>
        <taxon>Magnoliopsida</taxon>
        <taxon>eudicotyledons</taxon>
        <taxon>Gunneridae</taxon>
        <taxon>Pentapetalae</taxon>
        <taxon>rosids</taxon>
        <taxon>fabids</taxon>
        <taxon>Rosales</taxon>
        <taxon>Cannabaceae</taxon>
        <taxon>Parasponia</taxon>
    </lineage>
</organism>
<sequence>MVISPLSINLERNASERIDFTLMRREQVAKFELRSLIEVIYFAVTRTKFAIISEFDSLENNGIESVGRINDWAEDKETQDG</sequence>
<gene>
    <name evidence="1" type="ORF">PanWU01x14_140490</name>
</gene>